<proteinExistence type="predicted"/>
<dbReference type="GO" id="GO:0016772">
    <property type="term" value="F:transferase activity, transferring phosphorus-containing groups"/>
    <property type="evidence" value="ECO:0007669"/>
    <property type="project" value="InterPro"/>
</dbReference>
<gene>
    <name evidence="2" type="ORF">METZ01_LOCUS31860</name>
</gene>
<dbReference type="AlphaFoldDB" id="A0A381QI51"/>
<dbReference type="PANTHER" id="PTHR43615:SF1">
    <property type="entry name" value="PPDK_N DOMAIN-CONTAINING PROTEIN"/>
    <property type="match status" value="1"/>
</dbReference>
<dbReference type="Pfam" id="PF00391">
    <property type="entry name" value="PEP-utilizers"/>
    <property type="match status" value="1"/>
</dbReference>
<dbReference type="Gene3D" id="3.50.30.10">
    <property type="entry name" value="Phosphohistidine domain"/>
    <property type="match status" value="1"/>
</dbReference>
<dbReference type="InterPro" id="IPR008279">
    <property type="entry name" value="PEP-util_enz_mobile_dom"/>
</dbReference>
<dbReference type="SUPFAM" id="SSF52009">
    <property type="entry name" value="Phosphohistidine domain"/>
    <property type="match status" value="1"/>
</dbReference>
<evidence type="ECO:0000313" key="2">
    <source>
        <dbReference type="EMBL" id="SUZ79006.1"/>
    </source>
</evidence>
<sequence length="583" mass="63248">MAEEYFAGTKTSDRYPIWTRANVGEVFPDPVALSTFDFAFHNEDGIQMSEQGFRDAYIRIGAFEESEFDPDNPVFLGVFGGYTYLNASLMRIFGERAPGLSAQDIDDAFFGVQPGIPPYEQHPDDVSPEAEARIGEVFGWALTTPDLPEVLAQEQEANALRDSRPDFASMGDHELVEWVEDFFRDGFQELFAQHIFISFLTTVPLGIVSAVCEAVGRPTDAMKIMAGLGDVESAAPSMAMWELGRHAASSTSVSAAFETGIEGLDARLRASSELECGEFVGAFDQFLRSYGSRGPNEWEMSCPTWETDPDLALAAIDRMRVSPASAAPQGHQADLAADRERLVAEIGAMLEADPEAQGQFLAGAHGASVLMPGRERTKTNCVKFIQEARMAAREFGRRMVERGIFPDVCSFAMLRFSEQHEAIDNPEGWRELIEERQAIFDTASSRQEPFVIVGEAAPLSSWDRRDAITAEPVSNGDSIQGMPGCPGVSEGRARIILDSHDPTALEPGDVLIAPLTDPSWTPLFVPAAGVVVDVGAALSHAIIVSRELGIPCVVSATDATKRIPDGAMIRVDGDTGVVTVLEA</sequence>
<dbReference type="InterPro" id="IPR036637">
    <property type="entry name" value="Phosphohistidine_dom_sf"/>
</dbReference>
<name>A0A381QI51_9ZZZZ</name>
<feature type="domain" description="PEP-utilising enzyme mobile" evidence="1">
    <location>
        <begin position="506"/>
        <end position="576"/>
    </location>
</feature>
<protein>
    <recommendedName>
        <fullName evidence="1">PEP-utilising enzyme mobile domain-containing protein</fullName>
    </recommendedName>
</protein>
<dbReference type="EMBL" id="UINC01001372">
    <property type="protein sequence ID" value="SUZ79006.1"/>
    <property type="molecule type" value="Genomic_DNA"/>
</dbReference>
<evidence type="ECO:0000259" key="1">
    <source>
        <dbReference type="Pfam" id="PF00391"/>
    </source>
</evidence>
<accession>A0A381QI51</accession>
<reference evidence="2" key="1">
    <citation type="submission" date="2018-05" db="EMBL/GenBank/DDBJ databases">
        <authorList>
            <person name="Lanie J.A."/>
            <person name="Ng W.-L."/>
            <person name="Kazmierczak K.M."/>
            <person name="Andrzejewski T.M."/>
            <person name="Davidsen T.M."/>
            <person name="Wayne K.J."/>
            <person name="Tettelin H."/>
            <person name="Glass J.I."/>
            <person name="Rusch D."/>
            <person name="Podicherti R."/>
            <person name="Tsui H.-C.T."/>
            <person name="Winkler M.E."/>
        </authorList>
    </citation>
    <scope>NUCLEOTIDE SEQUENCE</scope>
</reference>
<dbReference type="InterPro" id="IPR051549">
    <property type="entry name" value="PEP_Utilizing_Enz"/>
</dbReference>
<dbReference type="PANTHER" id="PTHR43615">
    <property type="entry name" value="PHOSPHOENOLPYRUVATE SYNTHASE-RELATED"/>
    <property type="match status" value="1"/>
</dbReference>
<organism evidence="2">
    <name type="scientific">marine metagenome</name>
    <dbReference type="NCBI Taxonomy" id="408172"/>
    <lineage>
        <taxon>unclassified sequences</taxon>
        <taxon>metagenomes</taxon>
        <taxon>ecological metagenomes</taxon>
    </lineage>
</organism>